<evidence type="ECO:0000256" key="4">
    <source>
        <dbReference type="ARBA" id="ARBA00011749"/>
    </source>
</evidence>
<name>A0AAD8D3B7_ACIOX</name>
<dbReference type="GO" id="GO:0005634">
    <property type="term" value="C:nucleus"/>
    <property type="evidence" value="ECO:0007669"/>
    <property type="project" value="UniProtKB-SubCell"/>
</dbReference>
<dbReference type="Proteomes" id="UP001230051">
    <property type="component" value="Unassembled WGS sequence"/>
</dbReference>
<accession>A0AAD8D3B7</accession>
<dbReference type="GO" id="GO:0005524">
    <property type="term" value="F:ATP binding"/>
    <property type="evidence" value="ECO:0007669"/>
    <property type="project" value="InterPro"/>
</dbReference>
<dbReference type="AlphaFoldDB" id="A0AAD8D3B7"/>
<dbReference type="PANTHER" id="PTHR48014">
    <property type="entry name" value="SERINE/THREONINE-PROTEIN KINASE FRAY2"/>
    <property type="match status" value="1"/>
</dbReference>
<evidence type="ECO:0000256" key="8">
    <source>
        <dbReference type="ARBA" id="ARBA00023306"/>
    </source>
</evidence>
<reference evidence="13" key="1">
    <citation type="submission" date="2022-02" db="EMBL/GenBank/DDBJ databases">
        <title>Atlantic sturgeon de novo genome assembly.</title>
        <authorList>
            <person name="Stock M."/>
            <person name="Klopp C."/>
            <person name="Guiguen Y."/>
            <person name="Cabau C."/>
            <person name="Parinello H."/>
            <person name="Santidrian Yebra-Pimentel E."/>
            <person name="Kuhl H."/>
            <person name="Dirks R.P."/>
            <person name="Guessner J."/>
            <person name="Wuertz S."/>
            <person name="Du K."/>
            <person name="Schartl M."/>
        </authorList>
    </citation>
    <scope>NUCLEOTIDE SEQUENCE</scope>
    <source>
        <strain evidence="13">STURGEONOMICS-FGT-2020</strain>
        <tissue evidence="13">Whole blood</tissue>
    </source>
</reference>
<dbReference type="Pfam" id="PF00069">
    <property type="entry name" value="Pkinase"/>
    <property type="match status" value="1"/>
</dbReference>
<dbReference type="InterPro" id="IPR000719">
    <property type="entry name" value="Prot_kinase_dom"/>
</dbReference>
<evidence type="ECO:0000256" key="7">
    <source>
        <dbReference type="ARBA" id="ARBA00023242"/>
    </source>
</evidence>
<feature type="domain" description="Protein kinase" evidence="12">
    <location>
        <begin position="64"/>
        <end position="364"/>
    </location>
</feature>
<dbReference type="GO" id="GO:0006611">
    <property type="term" value="P:protein export from nucleus"/>
    <property type="evidence" value="ECO:0007669"/>
    <property type="project" value="TreeGrafter"/>
</dbReference>
<dbReference type="GO" id="GO:1902554">
    <property type="term" value="C:serine/threonine protein kinase complex"/>
    <property type="evidence" value="ECO:0007669"/>
    <property type="project" value="TreeGrafter"/>
</dbReference>
<gene>
    <name evidence="13" type="primary">Strada</name>
    <name evidence="13" type="ORF">AOXY_G20495</name>
</gene>
<dbReference type="PROSITE" id="PS50011">
    <property type="entry name" value="PROTEIN_KINASE_DOM"/>
    <property type="match status" value="1"/>
</dbReference>
<dbReference type="GO" id="GO:0004672">
    <property type="term" value="F:protein kinase activity"/>
    <property type="evidence" value="ECO:0007669"/>
    <property type="project" value="InterPro"/>
</dbReference>
<comment type="function">
    <text evidence="9">Pseudokinase which, in complex with CAB39/MO25 (CAB39/MO25alpha or CAB39L/MO25beta), binds to and activates STK11/LKB1. Adopts a closed conformation typical of active protein kinases and binds STK11/LKB1 as a pseudosubstrate, promoting conformational change of STK11/LKB1 in an active conformation.</text>
</comment>
<dbReference type="SUPFAM" id="SSF56112">
    <property type="entry name" value="Protein kinase-like (PK-like)"/>
    <property type="match status" value="1"/>
</dbReference>
<keyword evidence="13" id="KW-0418">Kinase</keyword>
<evidence type="ECO:0000256" key="6">
    <source>
        <dbReference type="ARBA" id="ARBA00022553"/>
    </source>
</evidence>
<feature type="non-terminal residue" evidence="13">
    <location>
        <position position="1"/>
    </location>
</feature>
<comment type="subunit">
    <text evidence="4">Component of a trimeric complex composed of STK11/LKB1, STRAD (STRADA or STRADB) and CAB39/MO25 (CAB39/MO25alpha or CAB39L/MO25beta): the complex tethers STK11/LKB1 in the cytoplasm and stimulates its catalytic activity.</text>
</comment>
<keyword evidence="8" id="KW-0131">Cell cycle</keyword>
<keyword evidence="14" id="KW-1185">Reference proteome</keyword>
<proteinExistence type="inferred from homology"/>
<keyword evidence="6" id="KW-0597">Phosphoprotein</keyword>
<protein>
    <recommendedName>
        <fullName evidence="10">STE20-related kinase adapter protein alpha</fullName>
    </recommendedName>
    <alternativeName>
        <fullName evidence="11">STE20-related adapter protein</fullName>
    </alternativeName>
</protein>
<dbReference type="InterPro" id="IPR047173">
    <property type="entry name" value="STRAD_A/B-like"/>
</dbReference>
<evidence type="ECO:0000256" key="9">
    <source>
        <dbReference type="ARBA" id="ARBA00034653"/>
    </source>
</evidence>
<dbReference type="Gene3D" id="1.10.510.10">
    <property type="entry name" value="Transferase(Phosphotransferase) domain 1"/>
    <property type="match status" value="1"/>
</dbReference>
<evidence type="ECO:0000256" key="10">
    <source>
        <dbReference type="ARBA" id="ARBA00040462"/>
    </source>
</evidence>
<dbReference type="EMBL" id="JAGXEW010000020">
    <property type="protein sequence ID" value="KAK1160348.1"/>
    <property type="molecule type" value="Genomic_DNA"/>
</dbReference>
<dbReference type="PANTHER" id="PTHR48014:SF20">
    <property type="entry name" value="STE20-RELATED KINASE ADAPTER PROTEIN ALPHA"/>
    <property type="match status" value="1"/>
</dbReference>
<evidence type="ECO:0000256" key="11">
    <source>
        <dbReference type="ARBA" id="ARBA00043123"/>
    </source>
</evidence>
<organism evidence="13 14">
    <name type="scientific">Acipenser oxyrinchus oxyrinchus</name>
    <dbReference type="NCBI Taxonomy" id="40147"/>
    <lineage>
        <taxon>Eukaryota</taxon>
        <taxon>Metazoa</taxon>
        <taxon>Chordata</taxon>
        <taxon>Craniata</taxon>
        <taxon>Vertebrata</taxon>
        <taxon>Euteleostomi</taxon>
        <taxon>Actinopterygii</taxon>
        <taxon>Chondrostei</taxon>
        <taxon>Acipenseriformes</taxon>
        <taxon>Acipenseridae</taxon>
        <taxon>Acipenser</taxon>
    </lineage>
</organism>
<comment type="similarity">
    <text evidence="3">Belongs to the protein kinase superfamily. STE Ser/Thr protein kinase family. STE20 subfamily.</text>
</comment>
<evidence type="ECO:0000256" key="3">
    <source>
        <dbReference type="ARBA" id="ARBA00008874"/>
    </source>
</evidence>
<keyword evidence="5" id="KW-0963">Cytoplasm</keyword>
<evidence type="ECO:0000256" key="5">
    <source>
        <dbReference type="ARBA" id="ARBA00022490"/>
    </source>
</evidence>
<dbReference type="Gene3D" id="3.30.200.20">
    <property type="entry name" value="Phosphorylase Kinase, domain 1"/>
    <property type="match status" value="1"/>
</dbReference>
<dbReference type="GO" id="GO:0043539">
    <property type="term" value="F:protein serine/threonine kinase activator activity"/>
    <property type="evidence" value="ECO:0007669"/>
    <property type="project" value="InterPro"/>
</dbReference>
<dbReference type="GO" id="GO:0005737">
    <property type="term" value="C:cytoplasm"/>
    <property type="evidence" value="ECO:0007669"/>
    <property type="project" value="UniProtKB-SubCell"/>
</dbReference>
<comment type="caution">
    <text evidence="13">The sequence shown here is derived from an EMBL/GenBank/DDBJ whole genome shotgun (WGS) entry which is preliminary data.</text>
</comment>
<evidence type="ECO:0000313" key="14">
    <source>
        <dbReference type="Proteomes" id="UP001230051"/>
    </source>
</evidence>
<evidence type="ECO:0000256" key="2">
    <source>
        <dbReference type="ARBA" id="ARBA00004496"/>
    </source>
</evidence>
<keyword evidence="13" id="KW-0808">Transferase</keyword>
<evidence type="ECO:0000259" key="12">
    <source>
        <dbReference type="PROSITE" id="PS50011"/>
    </source>
</evidence>
<evidence type="ECO:0000313" key="13">
    <source>
        <dbReference type="EMBL" id="KAK1160348.1"/>
    </source>
</evidence>
<keyword evidence="7" id="KW-0539">Nucleus</keyword>
<comment type="subcellular location">
    <subcellularLocation>
        <location evidence="2">Cytoplasm</location>
    </subcellularLocation>
    <subcellularLocation>
        <location evidence="1">Nucleus</location>
    </subcellularLocation>
</comment>
<dbReference type="FunFam" id="3.30.200.20:FF:000130">
    <property type="entry name" value="STE20-related kinase adapter protein alpha"/>
    <property type="match status" value="1"/>
</dbReference>
<dbReference type="InterPro" id="IPR011009">
    <property type="entry name" value="Kinase-like_dom_sf"/>
</dbReference>
<sequence length="417" mass="46642">LSFLSPQRWVSEKLSVESLRDLELFGEQAQGSSHRKANEESCESLASLPHQEAMGSFLPDSCYYDLLTIIGRRGLEELMTVNLGRYRPTGEPVCVRRIHLESCTSERVSFLQSELRVSKLFHHPNILPYRSIFIAENELWVITPFMAYGSAKDLISTHFTDGISELAIAYILQGALKALDYIHHMGYVHRSVKASHLLLSCDGQLYLSGLRSIFSLIGHGQRARVVHDFPQYSVKELPWLSPEVLQQTLQGYDARSDIYSLGITACELANGHVPFKDMPATQMLLEKLNGTVPCLLDTSTIPPEELRLGADPGACGLRPANGEPSPHPYNRTFSTHFHSFVELCLQRDPERRPPASALLGHSFFKQIKRRASDALPELLHPVSPITRFECAQPHDSPGGPASLEASLSQLEVEDWDF</sequence>
<evidence type="ECO:0000256" key="1">
    <source>
        <dbReference type="ARBA" id="ARBA00004123"/>
    </source>
</evidence>